<accession>A0ABN9B2G6</accession>
<reference evidence="1" key="1">
    <citation type="submission" date="2023-05" db="EMBL/GenBank/DDBJ databases">
        <authorList>
            <person name="Stuckert A."/>
        </authorList>
    </citation>
    <scope>NUCLEOTIDE SEQUENCE</scope>
</reference>
<keyword evidence="2" id="KW-1185">Reference proteome</keyword>
<organism evidence="1 2">
    <name type="scientific">Staurois parvus</name>
    <dbReference type="NCBI Taxonomy" id="386267"/>
    <lineage>
        <taxon>Eukaryota</taxon>
        <taxon>Metazoa</taxon>
        <taxon>Chordata</taxon>
        <taxon>Craniata</taxon>
        <taxon>Vertebrata</taxon>
        <taxon>Euteleostomi</taxon>
        <taxon>Amphibia</taxon>
        <taxon>Batrachia</taxon>
        <taxon>Anura</taxon>
        <taxon>Neobatrachia</taxon>
        <taxon>Ranoidea</taxon>
        <taxon>Ranidae</taxon>
        <taxon>Staurois</taxon>
    </lineage>
</organism>
<evidence type="ECO:0000313" key="2">
    <source>
        <dbReference type="Proteomes" id="UP001162483"/>
    </source>
</evidence>
<dbReference type="Proteomes" id="UP001162483">
    <property type="component" value="Unassembled WGS sequence"/>
</dbReference>
<evidence type="ECO:0000313" key="1">
    <source>
        <dbReference type="EMBL" id="CAI9542492.1"/>
    </source>
</evidence>
<dbReference type="EMBL" id="CATNWA010002261">
    <property type="protein sequence ID" value="CAI9542492.1"/>
    <property type="molecule type" value="Genomic_DNA"/>
</dbReference>
<gene>
    <name evidence="1" type="ORF">SPARVUS_LOCUS2101785</name>
</gene>
<protein>
    <submittedName>
        <fullName evidence="1">Uncharacterized protein</fullName>
    </submittedName>
</protein>
<proteinExistence type="predicted"/>
<comment type="caution">
    <text evidence="1">The sequence shown here is derived from an EMBL/GenBank/DDBJ whole genome shotgun (WGS) entry which is preliminary data.</text>
</comment>
<feature type="non-terminal residue" evidence="1">
    <location>
        <position position="1"/>
    </location>
</feature>
<sequence>LNTFSHHQLEQSCDFYQCPAAHWLKLVGGVFIFPYEAAGPLNLCLDSADNSTDWPCADHMHSPKNKKKKTL</sequence>
<name>A0ABN9B2G6_9NEOB</name>